<evidence type="ECO:0000256" key="2">
    <source>
        <dbReference type="SAM" id="Phobius"/>
    </source>
</evidence>
<keyword evidence="2" id="KW-1133">Transmembrane helix</keyword>
<name>A0A936NBX1_9ACTN</name>
<evidence type="ECO:0000256" key="1">
    <source>
        <dbReference type="SAM" id="MobiDB-lite"/>
    </source>
</evidence>
<gene>
    <name evidence="3" type="ORF">IPN02_08360</name>
</gene>
<dbReference type="EMBL" id="JADJZA010000006">
    <property type="protein sequence ID" value="MBK9296836.1"/>
    <property type="molecule type" value="Genomic_DNA"/>
</dbReference>
<keyword evidence="2" id="KW-0812">Transmembrane</keyword>
<evidence type="ECO:0000313" key="3">
    <source>
        <dbReference type="EMBL" id="MBK9296836.1"/>
    </source>
</evidence>
<proteinExistence type="predicted"/>
<feature type="transmembrane region" description="Helical" evidence="2">
    <location>
        <begin position="26"/>
        <end position="46"/>
    </location>
</feature>
<organism evidence="3 4">
    <name type="scientific">Candidatus Neomicrothrix subdominans</name>
    <dbReference type="NCBI Taxonomy" id="2954438"/>
    <lineage>
        <taxon>Bacteria</taxon>
        <taxon>Bacillati</taxon>
        <taxon>Actinomycetota</taxon>
        <taxon>Acidimicrobiia</taxon>
        <taxon>Acidimicrobiales</taxon>
        <taxon>Microthrixaceae</taxon>
        <taxon>Candidatus Neomicrothrix</taxon>
    </lineage>
</organism>
<dbReference type="AlphaFoldDB" id="A0A936NBX1"/>
<accession>A0A936NBX1</accession>
<dbReference type="Proteomes" id="UP000727993">
    <property type="component" value="Unassembled WGS sequence"/>
</dbReference>
<feature type="region of interest" description="Disordered" evidence="1">
    <location>
        <begin position="1"/>
        <end position="27"/>
    </location>
</feature>
<feature type="compositionally biased region" description="Basic and acidic residues" evidence="1">
    <location>
        <begin position="13"/>
        <end position="23"/>
    </location>
</feature>
<evidence type="ECO:0000313" key="4">
    <source>
        <dbReference type="Proteomes" id="UP000727993"/>
    </source>
</evidence>
<reference evidence="3 4" key="1">
    <citation type="submission" date="2020-10" db="EMBL/GenBank/DDBJ databases">
        <title>Connecting structure to function with the recovery of over 1000 high-quality activated sludge metagenome-assembled genomes encoding full-length rRNA genes using long-read sequencing.</title>
        <authorList>
            <person name="Singleton C.M."/>
            <person name="Petriglieri F."/>
            <person name="Kristensen J.M."/>
            <person name="Kirkegaard R.H."/>
            <person name="Michaelsen T.Y."/>
            <person name="Andersen M.H."/>
            <person name="Karst S.M."/>
            <person name="Dueholm M.S."/>
            <person name="Nielsen P.H."/>
            <person name="Albertsen M."/>
        </authorList>
    </citation>
    <scope>NUCLEOTIDE SEQUENCE [LARGE SCALE GENOMIC DNA]</scope>
    <source>
        <strain evidence="3">Lyne_18-Q3-R50-59_MAXAC.006</strain>
    </source>
</reference>
<keyword evidence="2" id="KW-0472">Membrane</keyword>
<sequence>MPQDLDPISPSADHNRPEPDRPSHPMGASLLVVGGVTLLIILLAVMSSF</sequence>
<protein>
    <submittedName>
        <fullName evidence="3">Uncharacterized protein</fullName>
    </submittedName>
</protein>
<comment type="caution">
    <text evidence="3">The sequence shown here is derived from an EMBL/GenBank/DDBJ whole genome shotgun (WGS) entry which is preliminary data.</text>
</comment>